<evidence type="ECO:0000256" key="5">
    <source>
        <dbReference type="ARBA" id="ARBA00023136"/>
    </source>
</evidence>
<dbReference type="InterPro" id="IPR000612">
    <property type="entry name" value="PMP3"/>
</dbReference>
<dbReference type="GO" id="GO:0016020">
    <property type="term" value="C:membrane"/>
    <property type="evidence" value="ECO:0007669"/>
    <property type="project" value="UniProtKB-SubCell"/>
</dbReference>
<comment type="subcellular location">
    <subcellularLocation>
        <location evidence="1">Membrane</location>
    </subcellularLocation>
</comment>
<protein>
    <submittedName>
        <fullName evidence="7">YqaE/Pmp3 family membrane protein</fullName>
    </submittedName>
</protein>
<evidence type="ECO:0000313" key="8">
    <source>
        <dbReference type="Proteomes" id="UP000621799"/>
    </source>
</evidence>
<evidence type="ECO:0000256" key="2">
    <source>
        <dbReference type="ARBA" id="ARBA00009530"/>
    </source>
</evidence>
<evidence type="ECO:0000256" key="3">
    <source>
        <dbReference type="ARBA" id="ARBA00022692"/>
    </source>
</evidence>
<evidence type="ECO:0000256" key="6">
    <source>
        <dbReference type="SAM" id="Phobius"/>
    </source>
</evidence>
<dbReference type="PANTHER" id="PTHR21659:SF42">
    <property type="entry name" value="UPF0057 MEMBRANE PROTEIN ZK632.10-RELATED"/>
    <property type="match status" value="1"/>
</dbReference>
<keyword evidence="8" id="KW-1185">Reference proteome</keyword>
<evidence type="ECO:0000256" key="1">
    <source>
        <dbReference type="ARBA" id="ARBA00004370"/>
    </source>
</evidence>
<evidence type="ECO:0000313" key="7">
    <source>
        <dbReference type="EMBL" id="MBE9039567.1"/>
    </source>
</evidence>
<keyword evidence="4 6" id="KW-1133">Transmembrane helix</keyword>
<reference evidence="7" key="1">
    <citation type="submission" date="2020-10" db="EMBL/GenBank/DDBJ databases">
        <authorList>
            <person name="Castelo-Branco R."/>
            <person name="Eusebio N."/>
            <person name="Adriana R."/>
            <person name="Vieira A."/>
            <person name="Brugerolle De Fraissinette N."/>
            <person name="Rezende De Castro R."/>
            <person name="Schneider M.P."/>
            <person name="Vasconcelos V."/>
            <person name="Leao P.N."/>
        </authorList>
    </citation>
    <scope>NUCLEOTIDE SEQUENCE</scope>
    <source>
        <strain evidence="7">LEGE 11467</strain>
    </source>
</reference>
<keyword evidence="3 6" id="KW-0812">Transmembrane</keyword>
<comment type="similarity">
    <text evidence="2">Belongs to the UPF0057 (PMP3) family.</text>
</comment>
<gene>
    <name evidence="7" type="ORF">IQ235_01990</name>
</gene>
<proteinExistence type="inferred from homology"/>
<dbReference type="Pfam" id="PF01679">
    <property type="entry name" value="Pmp3"/>
    <property type="match status" value="1"/>
</dbReference>
<dbReference type="PANTHER" id="PTHR21659">
    <property type="entry name" value="HYDROPHOBIC PROTEIN RCI2 LOW TEMPERATURE AND SALT RESPONSIVE PROTEIN LTI6 -RELATED"/>
    <property type="match status" value="1"/>
</dbReference>
<feature type="transmembrane region" description="Helical" evidence="6">
    <location>
        <begin position="6"/>
        <end position="24"/>
    </location>
</feature>
<dbReference type="AlphaFoldDB" id="A0A928VSP8"/>
<keyword evidence="5 6" id="KW-0472">Membrane</keyword>
<name>A0A928VSP8_9CYAN</name>
<organism evidence="7 8">
    <name type="scientific">Zarconia navalis LEGE 11467</name>
    <dbReference type="NCBI Taxonomy" id="1828826"/>
    <lineage>
        <taxon>Bacteria</taxon>
        <taxon>Bacillati</taxon>
        <taxon>Cyanobacteriota</taxon>
        <taxon>Cyanophyceae</taxon>
        <taxon>Oscillatoriophycideae</taxon>
        <taxon>Oscillatoriales</taxon>
        <taxon>Oscillatoriales incertae sedis</taxon>
        <taxon>Zarconia</taxon>
        <taxon>Zarconia navalis</taxon>
    </lineage>
</organism>
<dbReference type="Proteomes" id="UP000621799">
    <property type="component" value="Unassembled WGS sequence"/>
</dbReference>
<evidence type="ECO:0000256" key="4">
    <source>
        <dbReference type="ARBA" id="ARBA00022989"/>
    </source>
</evidence>
<accession>A0A928VSP8</accession>
<dbReference type="RefSeq" id="WP_264319827.1">
    <property type="nucleotide sequence ID" value="NZ_JADEXN010000017.1"/>
</dbReference>
<feature type="transmembrane region" description="Helical" evidence="6">
    <location>
        <begin position="31"/>
        <end position="50"/>
    </location>
</feature>
<sequence>MDILRIAVAIFIPPLGVFLQVGIGTQFWINLLLTLLGYIPGIVHAIWIILKVPDGAGRNL</sequence>
<comment type="caution">
    <text evidence="7">The sequence shown here is derived from an EMBL/GenBank/DDBJ whole genome shotgun (WGS) entry which is preliminary data.</text>
</comment>
<dbReference type="EMBL" id="JADEXN010000017">
    <property type="protein sequence ID" value="MBE9039567.1"/>
    <property type="molecule type" value="Genomic_DNA"/>
</dbReference>